<evidence type="ECO:0000313" key="3">
    <source>
        <dbReference type="Proteomes" id="UP000887159"/>
    </source>
</evidence>
<dbReference type="PANTHER" id="PTHR33309">
    <property type="entry name" value="KERATIN, ULTRA HIGH-SULFUR MATRIX PROTEIN-LIKE"/>
    <property type="match status" value="1"/>
</dbReference>
<accession>A0A8X6V9C0</accession>
<sequence>MSKRCGECEQTKFALEEDSAEFRIWYEGHQDVCSATHVGSSDAMEVNAAVKLWERSESIGFRYTTLLSDGDSKSFVELKERNVYGNSWCFNQSSLARGKKPGFHKDWVKTPINEEYLPKILPIYQRLASSELLSRCVRGLTQNSNEALHSMIWNRCPKENSASRSRVLIAVSSAISEFNVGTLKNLKTFQDVNCLVTSLSSEHLAFFTDYRRTYFRKKIKSANFKVEQEKIKFAKLRRLKIEKKLGPMYKSGGF</sequence>
<feature type="domain" description="Mutator-like transposase" evidence="1">
    <location>
        <begin position="2"/>
        <end position="84"/>
    </location>
</feature>
<name>A0A8X6V9C0_TRICX</name>
<protein>
    <recommendedName>
        <fullName evidence="1">Mutator-like transposase domain-containing protein</fullName>
    </recommendedName>
</protein>
<evidence type="ECO:0000313" key="2">
    <source>
        <dbReference type="EMBL" id="GFX99647.1"/>
    </source>
</evidence>
<dbReference type="AlphaFoldDB" id="A0A8X6V9C0"/>
<keyword evidence="3" id="KW-1185">Reference proteome</keyword>
<gene>
    <name evidence="2" type="primary">AVEN_144563_1</name>
    <name evidence="2" type="ORF">TNCV_3053041</name>
</gene>
<dbReference type="InterPro" id="IPR049012">
    <property type="entry name" value="Mutator_transp_dom"/>
</dbReference>
<dbReference type="Proteomes" id="UP000887159">
    <property type="component" value="Unassembled WGS sequence"/>
</dbReference>
<organism evidence="2 3">
    <name type="scientific">Trichonephila clavipes</name>
    <name type="common">Golden silk orbweaver</name>
    <name type="synonym">Nephila clavipes</name>
    <dbReference type="NCBI Taxonomy" id="2585209"/>
    <lineage>
        <taxon>Eukaryota</taxon>
        <taxon>Metazoa</taxon>
        <taxon>Ecdysozoa</taxon>
        <taxon>Arthropoda</taxon>
        <taxon>Chelicerata</taxon>
        <taxon>Arachnida</taxon>
        <taxon>Araneae</taxon>
        <taxon>Araneomorphae</taxon>
        <taxon>Entelegynae</taxon>
        <taxon>Araneoidea</taxon>
        <taxon>Nephilidae</taxon>
        <taxon>Trichonephila</taxon>
    </lineage>
</organism>
<dbReference type="Pfam" id="PF20700">
    <property type="entry name" value="Mutator"/>
    <property type="match status" value="1"/>
</dbReference>
<dbReference type="EMBL" id="BMAU01021214">
    <property type="protein sequence ID" value="GFX99647.1"/>
    <property type="molecule type" value="Genomic_DNA"/>
</dbReference>
<reference evidence="2" key="1">
    <citation type="submission" date="2020-08" db="EMBL/GenBank/DDBJ databases">
        <title>Multicomponent nature underlies the extraordinary mechanical properties of spider dragline silk.</title>
        <authorList>
            <person name="Kono N."/>
            <person name="Nakamura H."/>
            <person name="Mori M."/>
            <person name="Yoshida Y."/>
            <person name="Ohtoshi R."/>
            <person name="Malay A.D."/>
            <person name="Moran D.A.P."/>
            <person name="Tomita M."/>
            <person name="Numata K."/>
            <person name="Arakawa K."/>
        </authorList>
    </citation>
    <scope>NUCLEOTIDE SEQUENCE</scope>
</reference>
<comment type="caution">
    <text evidence="2">The sequence shown here is derived from an EMBL/GenBank/DDBJ whole genome shotgun (WGS) entry which is preliminary data.</text>
</comment>
<evidence type="ECO:0000259" key="1">
    <source>
        <dbReference type="Pfam" id="PF20700"/>
    </source>
</evidence>
<dbReference type="PANTHER" id="PTHR33309:SF3">
    <property type="entry name" value="CCHC-TYPE DOMAIN-CONTAINING PROTEIN"/>
    <property type="match status" value="1"/>
</dbReference>
<proteinExistence type="predicted"/>